<feature type="region of interest" description="Disordered" evidence="8">
    <location>
        <begin position="272"/>
        <end position="308"/>
    </location>
</feature>
<accession>A0A150H0N6</accession>
<keyword evidence="9" id="KW-0732">Signal</keyword>
<feature type="compositionally biased region" description="Low complexity" evidence="8">
    <location>
        <begin position="528"/>
        <end position="539"/>
    </location>
</feature>
<feature type="compositionally biased region" description="Basic residues" evidence="8">
    <location>
        <begin position="445"/>
        <end position="457"/>
    </location>
</feature>
<dbReference type="GO" id="GO:0046872">
    <property type="term" value="F:metal ion binding"/>
    <property type="evidence" value="ECO:0007669"/>
    <property type="project" value="UniProtKB-KW"/>
</dbReference>
<evidence type="ECO:0000256" key="4">
    <source>
        <dbReference type="ARBA" id="ARBA00022679"/>
    </source>
</evidence>
<name>A0A150H0N6_GONPE</name>
<dbReference type="OrthoDB" id="5792673at2759"/>
<sequence length="704" mass="72440">MEWTVLLVASTCPPASASAAAASPPAAPCFHLYFLPWDGQGVAAARPGGRSAAGQGGDAASDVDDDEEEDASSASRSLNCTWLRRRLGSRAAQRGQDEPDIQQWRKERRRLDLDPTTGMPRAETNIRFSGYWDRTASSYGASGLRAPGGPCPHVSCVRTVMPGSRFTYSTRPWRSTGPGGKLEPVNEEQQEGFLQPCNCDRSLCGGLRARKALYGLRNHGSPFRLEIRPTPDGGSRGLGVYSLDYIPAGSYVAEYVGIHMTKREALLLEHGAPRPDFSRDSDDGDDHDGAGDARNGGDGRRGPPQADGVPRCYEECGLKYTFDMNLCGTLSAKARRHALRVVDATSLGNVARFVNHHCEANLESVNVCAGRQGDIAMAITLRAARDVLPGEEITLNYYGARTEEEKEYIRAHGCAAGSPCRENAEPEAADHSCWASEEAKAFKRAAPRKAAGRKPRRRDVAKGERCWHGAGIAGREVPPQAAGAGSTQAVPRAAESDLEARRRRKAARRAEAAANAGGSVHLGTVRKAPGGASRGAAGTAAGGAGFGTARATAGPGGAGARPAAGVASHNTGPHAPREAGGGGGTIGAAAAGEGPAPLPAAVGYALPRSLCVADTMAAGMDGAAGMVATGAAGVVEAAAPVTGMVDSVMGKAASRMSAGGSGGGSHVAAGLARAGGGRAAPRRALKRPAGAAPADSLGSARRLC</sequence>
<keyword evidence="4" id="KW-0808">Transferase</keyword>
<feature type="chain" id="PRO_5007562310" description="SET domain-containing protein" evidence="9">
    <location>
        <begin position="18"/>
        <end position="704"/>
    </location>
</feature>
<dbReference type="GO" id="GO:0005694">
    <property type="term" value="C:chromosome"/>
    <property type="evidence" value="ECO:0007669"/>
    <property type="project" value="UniProtKB-SubCell"/>
</dbReference>
<evidence type="ECO:0000259" key="10">
    <source>
        <dbReference type="PROSITE" id="PS50280"/>
    </source>
</evidence>
<dbReference type="InterPro" id="IPR046341">
    <property type="entry name" value="SET_dom_sf"/>
</dbReference>
<keyword evidence="2" id="KW-0158">Chromosome</keyword>
<evidence type="ECO:0000256" key="7">
    <source>
        <dbReference type="ARBA" id="ARBA00022833"/>
    </source>
</evidence>
<gene>
    <name evidence="11" type="ORF">GPECTOR_2g1276</name>
</gene>
<feature type="signal peptide" evidence="9">
    <location>
        <begin position="1"/>
        <end position="17"/>
    </location>
</feature>
<dbReference type="PANTHER" id="PTHR46223:SF3">
    <property type="entry name" value="HISTONE-LYSINE N-METHYLTRANSFERASE SET-23"/>
    <property type="match status" value="1"/>
</dbReference>
<comment type="caution">
    <text evidence="11">The sequence shown here is derived from an EMBL/GenBank/DDBJ whole genome shotgun (WGS) entry which is preliminary data.</text>
</comment>
<dbReference type="Gene3D" id="2.170.270.10">
    <property type="entry name" value="SET domain"/>
    <property type="match status" value="1"/>
</dbReference>
<evidence type="ECO:0000256" key="5">
    <source>
        <dbReference type="ARBA" id="ARBA00022691"/>
    </source>
</evidence>
<evidence type="ECO:0000313" key="11">
    <source>
        <dbReference type="EMBL" id="KXZ55726.1"/>
    </source>
</evidence>
<dbReference type="PROSITE" id="PS50280">
    <property type="entry name" value="SET"/>
    <property type="match status" value="1"/>
</dbReference>
<evidence type="ECO:0000256" key="6">
    <source>
        <dbReference type="ARBA" id="ARBA00022723"/>
    </source>
</evidence>
<dbReference type="InterPro" id="IPR050973">
    <property type="entry name" value="H3K9_Histone-Lys_N-MTase"/>
</dbReference>
<feature type="domain" description="SET" evidence="10">
    <location>
        <begin position="223"/>
        <end position="398"/>
    </location>
</feature>
<dbReference type="GO" id="GO:0008168">
    <property type="term" value="F:methyltransferase activity"/>
    <property type="evidence" value="ECO:0007669"/>
    <property type="project" value="UniProtKB-KW"/>
</dbReference>
<dbReference type="AlphaFoldDB" id="A0A150H0N6"/>
<comment type="subcellular location">
    <subcellularLocation>
        <location evidence="1">Chromosome</location>
    </subcellularLocation>
</comment>
<evidence type="ECO:0000256" key="9">
    <source>
        <dbReference type="SAM" id="SignalP"/>
    </source>
</evidence>
<dbReference type="GO" id="GO:0032259">
    <property type="term" value="P:methylation"/>
    <property type="evidence" value="ECO:0007669"/>
    <property type="project" value="UniProtKB-KW"/>
</dbReference>
<evidence type="ECO:0000256" key="1">
    <source>
        <dbReference type="ARBA" id="ARBA00004286"/>
    </source>
</evidence>
<keyword evidence="7" id="KW-0862">Zinc</keyword>
<evidence type="ECO:0000256" key="8">
    <source>
        <dbReference type="SAM" id="MobiDB-lite"/>
    </source>
</evidence>
<dbReference type="PANTHER" id="PTHR46223">
    <property type="entry name" value="HISTONE-LYSINE N-METHYLTRANSFERASE SUV39H"/>
    <property type="match status" value="1"/>
</dbReference>
<dbReference type="SMART" id="SM00317">
    <property type="entry name" value="SET"/>
    <property type="match status" value="1"/>
</dbReference>
<keyword evidence="12" id="KW-1185">Reference proteome</keyword>
<proteinExistence type="predicted"/>
<dbReference type="Pfam" id="PF00856">
    <property type="entry name" value="SET"/>
    <property type="match status" value="1"/>
</dbReference>
<dbReference type="EMBL" id="LSYV01000003">
    <property type="protein sequence ID" value="KXZ55726.1"/>
    <property type="molecule type" value="Genomic_DNA"/>
</dbReference>
<feature type="compositionally biased region" description="Basic and acidic residues" evidence="8">
    <location>
        <begin position="458"/>
        <end position="467"/>
    </location>
</feature>
<feature type="region of interest" description="Disordered" evidence="8">
    <location>
        <begin position="45"/>
        <end position="75"/>
    </location>
</feature>
<feature type="compositionally biased region" description="Basic and acidic residues" evidence="8">
    <location>
        <begin position="272"/>
        <end position="301"/>
    </location>
</feature>
<evidence type="ECO:0000256" key="2">
    <source>
        <dbReference type="ARBA" id="ARBA00022454"/>
    </source>
</evidence>
<keyword evidence="6" id="KW-0479">Metal-binding</keyword>
<feature type="compositionally biased region" description="Acidic residues" evidence="8">
    <location>
        <begin position="61"/>
        <end position="71"/>
    </location>
</feature>
<feature type="region of interest" description="Disordered" evidence="8">
    <location>
        <begin position="445"/>
        <end position="588"/>
    </location>
</feature>
<evidence type="ECO:0000256" key="3">
    <source>
        <dbReference type="ARBA" id="ARBA00022603"/>
    </source>
</evidence>
<organism evidence="11 12">
    <name type="scientific">Gonium pectorale</name>
    <name type="common">Green alga</name>
    <dbReference type="NCBI Taxonomy" id="33097"/>
    <lineage>
        <taxon>Eukaryota</taxon>
        <taxon>Viridiplantae</taxon>
        <taxon>Chlorophyta</taxon>
        <taxon>core chlorophytes</taxon>
        <taxon>Chlorophyceae</taxon>
        <taxon>CS clade</taxon>
        <taxon>Chlamydomonadales</taxon>
        <taxon>Volvocaceae</taxon>
        <taxon>Gonium</taxon>
    </lineage>
</organism>
<evidence type="ECO:0000313" key="12">
    <source>
        <dbReference type="Proteomes" id="UP000075714"/>
    </source>
</evidence>
<reference evidence="12" key="1">
    <citation type="journal article" date="2016" name="Nat. Commun.">
        <title>The Gonium pectorale genome demonstrates co-option of cell cycle regulation during the evolution of multicellularity.</title>
        <authorList>
            <person name="Hanschen E.R."/>
            <person name="Marriage T.N."/>
            <person name="Ferris P.J."/>
            <person name="Hamaji T."/>
            <person name="Toyoda A."/>
            <person name="Fujiyama A."/>
            <person name="Neme R."/>
            <person name="Noguchi H."/>
            <person name="Minakuchi Y."/>
            <person name="Suzuki M."/>
            <person name="Kawai-Toyooka H."/>
            <person name="Smith D.R."/>
            <person name="Sparks H."/>
            <person name="Anderson J."/>
            <person name="Bakaric R."/>
            <person name="Luria V."/>
            <person name="Karger A."/>
            <person name="Kirschner M.W."/>
            <person name="Durand P.M."/>
            <person name="Michod R.E."/>
            <person name="Nozaki H."/>
            <person name="Olson B.J."/>
        </authorList>
    </citation>
    <scope>NUCLEOTIDE SEQUENCE [LARGE SCALE GENOMIC DNA]</scope>
    <source>
        <strain evidence="12">NIES-2863</strain>
    </source>
</reference>
<dbReference type="STRING" id="33097.A0A150H0N6"/>
<dbReference type="InterPro" id="IPR001214">
    <property type="entry name" value="SET_dom"/>
</dbReference>
<dbReference type="SUPFAM" id="SSF82199">
    <property type="entry name" value="SET domain"/>
    <property type="match status" value="1"/>
</dbReference>
<protein>
    <recommendedName>
        <fullName evidence="10">SET domain-containing protein</fullName>
    </recommendedName>
</protein>
<keyword evidence="3" id="KW-0489">Methyltransferase</keyword>
<feature type="region of interest" description="Disordered" evidence="8">
    <location>
        <begin position="677"/>
        <end position="704"/>
    </location>
</feature>
<keyword evidence="5" id="KW-0949">S-adenosyl-L-methionine</keyword>
<dbReference type="Proteomes" id="UP000075714">
    <property type="component" value="Unassembled WGS sequence"/>
</dbReference>